<dbReference type="EMBL" id="NHMK01000003">
    <property type="protein sequence ID" value="OWL99042.1"/>
    <property type="molecule type" value="Genomic_DNA"/>
</dbReference>
<gene>
    <name evidence="1" type="ORF">CBQ26_00855</name>
</gene>
<dbReference type="AlphaFoldDB" id="A0A246BV69"/>
<evidence type="ECO:0008006" key="3">
    <source>
        <dbReference type="Google" id="ProtNLM"/>
    </source>
</evidence>
<name>A0A246BV69_9DEIO</name>
<evidence type="ECO:0000313" key="1">
    <source>
        <dbReference type="EMBL" id="OWL99042.1"/>
    </source>
</evidence>
<organism evidence="1 2">
    <name type="scientific">Deinococcus indicus</name>
    <dbReference type="NCBI Taxonomy" id="223556"/>
    <lineage>
        <taxon>Bacteria</taxon>
        <taxon>Thermotogati</taxon>
        <taxon>Deinococcota</taxon>
        <taxon>Deinococci</taxon>
        <taxon>Deinococcales</taxon>
        <taxon>Deinococcaceae</taxon>
        <taxon>Deinococcus</taxon>
    </lineage>
</organism>
<proteinExistence type="predicted"/>
<dbReference type="RefSeq" id="WP_088246734.1">
    <property type="nucleotide sequence ID" value="NZ_NHMK01000003.1"/>
</dbReference>
<keyword evidence="2" id="KW-1185">Reference proteome</keyword>
<evidence type="ECO:0000313" key="2">
    <source>
        <dbReference type="Proteomes" id="UP000197208"/>
    </source>
</evidence>
<reference evidence="1 2" key="1">
    <citation type="submission" date="2017-05" db="EMBL/GenBank/DDBJ databases">
        <title>De novo genome assembly of Deniococcus indicus strain DR1.</title>
        <authorList>
            <person name="Chauhan D."/>
            <person name="Yennamalli R.M."/>
            <person name="Priyadarshini R."/>
        </authorList>
    </citation>
    <scope>NUCLEOTIDE SEQUENCE [LARGE SCALE GENOMIC DNA]</scope>
    <source>
        <strain evidence="1 2">DR1</strain>
    </source>
</reference>
<accession>A0A246BV69</accession>
<protein>
    <recommendedName>
        <fullName evidence="3">DUF5659 domain-containing protein</fullName>
    </recommendedName>
</protein>
<sequence>MPDKRLTLPTMLYSAELVELQKVAQFEVTEDNGLYHVYFDTEAEMEKVREALQVMREDLS</sequence>
<dbReference type="Proteomes" id="UP000197208">
    <property type="component" value="Unassembled WGS sequence"/>
</dbReference>
<comment type="caution">
    <text evidence="1">The sequence shown here is derived from an EMBL/GenBank/DDBJ whole genome shotgun (WGS) entry which is preliminary data.</text>
</comment>